<evidence type="ECO:0000259" key="1">
    <source>
        <dbReference type="Pfam" id="PF14947"/>
    </source>
</evidence>
<evidence type="ECO:0000313" key="3">
    <source>
        <dbReference type="Proteomes" id="UP000028194"/>
    </source>
</evidence>
<dbReference type="InterPro" id="IPR036390">
    <property type="entry name" value="WH_DNA-bd_sf"/>
</dbReference>
<organism evidence="2 3">
    <name type="scientific">Candidatus Nitrososphaera evergladensis SR1</name>
    <dbReference type="NCBI Taxonomy" id="1459636"/>
    <lineage>
        <taxon>Archaea</taxon>
        <taxon>Nitrososphaerota</taxon>
        <taxon>Nitrososphaeria</taxon>
        <taxon>Nitrososphaerales</taxon>
        <taxon>Nitrososphaeraceae</taxon>
        <taxon>Nitrososphaera</taxon>
    </lineage>
</organism>
<protein>
    <submittedName>
        <fullName evidence="2">Putative transcriptional regulator</fullName>
    </submittedName>
</protein>
<dbReference type="InterPro" id="IPR038723">
    <property type="entry name" value="ArnR1-like_HTH"/>
</dbReference>
<dbReference type="InterPro" id="IPR036388">
    <property type="entry name" value="WH-like_DNA-bd_sf"/>
</dbReference>
<dbReference type="KEGG" id="nev:NTE_02392"/>
<dbReference type="RefSeq" id="WP_148701015.1">
    <property type="nucleotide sequence ID" value="NZ_CP007174.1"/>
</dbReference>
<sequence length="86" mass="10120">MYMKNRSRDEILTEILSGLDEPESRTAIMYKSRLSYAQLQFYHKYLLEKKLIREEDRRWVSTDKGKAFLKASLAASQILNDDNISS</sequence>
<dbReference type="EMBL" id="CP007174">
    <property type="protein sequence ID" value="AIF84444.1"/>
    <property type="molecule type" value="Genomic_DNA"/>
</dbReference>
<dbReference type="HOGENOM" id="CLU_159725_0_0_2"/>
<dbReference type="SUPFAM" id="SSF46785">
    <property type="entry name" value="Winged helix' DNA-binding domain"/>
    <property type="match status" value="1"/>
</dbReference>
<name>A0A075MYV6_9ARCH</name>
<reference evidence="2 3" key="1">
    <citation type="journal article" date="2014" name="PLoS ONE">
        <title>Genome Sequence of Candidatus Nitrososphaera evergladensis from Group I.1b Enriched from Everglades Soil Reveals Novel Genomic Features of the Ammonia-Oxidizing Archaea.</title>
        <authorList>
            <person name="Zhalnina K.V."/>
            <person name="Dias R."/>
            <person name="Leonard M.T."/>
            <person name="Dorr de Quadros P."/>
            <person name="Camargo F.A."/>
            <person name="Drew J.C."/>
            <person name="Farmerie W.G."/>
            <person name="Daroub S.H."/>
            <person name="Triplett E.W."/>
        </authorList>
    </citation>
    <scope>NUCLEOTIDE SEQUENCE [LARGE SCALE GENOMIC DNA]</scope>
    <source>
        <strain evidence="2 3">SR1</strain>
    </source>
</reference>
<dbReference type="Gene3D" id="1.10.10.10">
    <property type="entry name" value="Winged helix-like DNA-binding domain superfamily/Winged helix DNA-binding domain"/>
    <property type="match status" value="1"/>
</dbReference>
<gene>
    <name evidence="2" type="ORF">NTE_02392</name>
</gene>
<evidence type="ECO:0000313" key="2">
    <source>
        <dbReference type="EMBL" id="AIF84444.1"/>
    </source>
</evidence>
<dbReference type="OrthoDB" id="372983at2157"/>
<dbReference type="AlphaFoldDB" id="A0A075MYV6"/>
<accession>A0A075MYV6</accession>
<feature type="domain" description="ArnR1-like winged helix-turn-helix" evidence="1">
    <location>
        <begin position="6"/>
        <end position="71"/>
    </location>
</feature>
<dbReference type="STRING" id="1459636.NTE_02392"/>
<dbReference type="Pfam" id="PF14947">
    <property type="entry name" value="HTH_45"/>
    <property type="match status" value="1"/>
</dbReference>
<keyword evidence="3" id="KW-1185">Reference proteome</keyword>
<dbReference type="Proteomes" id="UP000028194">
    <property type="component" value="Chromosome"/>
</dbReference>
<proteinExistence type="predicted"/>
<dbReference type="GeneID" id="41598102"/>